<comment type="caution">
    <text evidence="2">The sequence shown here is derived from an EMBL/GenBank/DDBJ whole genome shotgun (WGS) entry which is preliminary data.</text>
</comment>
<sequence length="36" mass="3982">MGYCGVFSNRQQVVGLILTLIVIAAFFPGIFEDRCC</sequence>
<keyword evidence="1" id="KW-0472">Membrane</keyword>
<keyword evidence="3" id="KW-1185">Reference proteome</keyword>
<organism evidence="2 3">
    <name type="scientific">Heliophilum fasciatum</name>
    <dbReference type="NCBI Taxonomy" id="35700"/>
    <lineage>
        <taxon>Bacteria</taxon>
        <taxon>Bacillati</taxon>
        <taxon>Bacillota</taxon>
        <taxon>Clostridia</taxon>
        <taxon>Eubacteriales</taxon>
        <taxon>Heliobacteriaceae</taxon>
        <taxon>Heliophilum</taxon>
    </lineage>
</organism>
<reference evidence="2 3" key="1">
    <citation type="submission" date="2019-03" db="EMBL/GenBank/DDBJ databases">
        <title>Genomic Encyclopedia of Type Strains, Phase IV (KMG-IV): sequencing the most valuable type-strain genomes for metagenomic binning, comparative biology and taxonomic classification.</title>
        <authorList>
            <person name="Goeker M."/>
        </authorList>
    </citation>
    <scope>NUCLEOTIDE SEQUENCE [LARGE SCALE GENOMIC DNA]</scope>
    <source>
        <strain evidence="2 3">DSM 11170</strain>
    </source>
</reference>
<name>A0A4R2RV76_9FIRM</name>
<feature type="transmembrane region" description="Helical" evidence="1">
    <location>
        <begin position="12"/>
        <end position="31"/>
    </location>
</feature>
<gene>
    <name evidence="2" type="ORF">EDD73_105146</name>
</gene>
<protein>
    <submittedName>
        <fullName evidence="2">Uncharacterized protein</fullName>
    </submittedName>
</protein>
<proteinExistence type="predicted"/>
<dbReference type="EMBL" id="SLXT01000005">
    <property type="protein sequence ID" value="TCP67248.1"/>
    <property type="molecule type" value="Genomic_DNA"/>
</dbReference>
<evidence type="ECO:0000313" key="2">
    <source>
        <dbReference type="EMBL" id="TCP67248.1"/>
    </source>
</evidence>
<keyword evidence="1" id="KW-0812">Transmembrane</keyword>
<accession>A0A4R2RV76</accession>
<dbReference type="AlphaFoldDB" id="A0A4R2RV76"/>
<evidence type="ECO:0000256" key="1">
    <source>
        <dbReference type="SAM" id="Phobius"/>
    </source>
</evidence>
<keyword evidence="1" id="KW-1133">Transmembrane helix</keyword>
<evidence type="ECO:0000313" key="3">
    <source>
        <dbReference type="Proteomes" id="UP000294813"/>
    </source>
</evidence>
<dbReference type="Proteomes" id="UP000294813">
    <property type="component" value="Unassembled WGS sequence"/>
</dbReference>